<dbReference type="PANTHER" id="PTHR40257">
    <property type="match status" value="1"/>
</dbReference>
<accession>A0A2N0WG81</accession>
<reference evidence="1 2" key="1">
    <citation type="submission" date="2017-12" db="EMBL/GenBank/DDBJ databases">
        <title>Draft Genome sequences of multiple microbial strains isolated from spacecraft associated surfaces.</title>
        <authorList>
            <person name="Seuylemezian A."/>
            <person name="Vaishampayan P."/>
            <person name="Venkateswaran K."/>
        </authorList>
    </citation>
    <scope>NUCLEOTIDE SEQUENCE [LARGE SCALE GENOMIC DNA]</scope>
    <source>
        <strain evidence="1 2">2P01AA</strain>
    </source>
</reference>
<dbReference type="Proteomes" id="UP000233553">
    <property type="component" value="Unassembled WGS sequence"/>
</dbReference>
<organism evidence="1 2">
    <name type="scientific">Acinetobacter proteolyticus</name>
    <dbReference type="NCBI Taxonomy" id="1776741"/>
    <lineage>
        <taxon>Bacteria</taxon>
        <taxon>Pseudomonadati</taxon>
        <taxon>Pseudomonadota</taxon>
        <taxon>Gammaproteobacteria</taxon>
        <taxon>Moraxellales</taxon>
        <taxon>Moraxellaceae</taxon>
        <taxon>Acinetobacter</taxon>
    </lineage>
</organism>
<dbReference type="RefSeq" id="WP_016164150.1">
    <property type="nucleotide sequence ID" value="NZ_PISJ01000012.1"/>
</dbReference>
<gene>
    <name evidence="1" type="ORF">CW311_09495</name>
</gene>
<comment type="caution">
    <text evidence="1">The sequence shown here is derived from an EMBL/GenBank/DDBJ whole genome shotgun (WGS) entry which is preliminary data.</text>
</comment>
<evidence type="ECO:0000313" key="1">
    <source>
        <dbReference type="EMBL" id="PKF34067.1"/>
    </source>
</evidence>
<evidence type="ECO:0000313" key="2">
    <source>
        <dbReference type="Proteomes" id="UP000233553"/>
    </source>
</evidence>
<dbReference type="Gene3D" id="3.30.70.100">
    <property type="match status" value="1"/>
</dbReference>
<dbReference type="GeneID" id="99059127"/>
<name>A0A2N0WG81_9GAMM</name>
<protein>
    <submittedName>
        <fullName evidence="1">DUF1330 domain-containing protein</fullName>
    </submittedName>
</protein>
<sequence>MKDAYIFPTQEDGIRLFKRHLQGEVVMLNLLRLKQVADYSDCPDLAPATPITGREAFQRYIDHTRPFLQQTGGDILLLANAGEFFIGPSDEYWDIVMLVKQTSIDSFMSFAQNPECMKGNGHRIAAIQDSRLLPMQTTTQL</sequence>
<dbReference type="SUPFAM" id="SSF54909">
    <property type="entry name" value="Dimeric alpha+beta barrel"/>
    <property type="match status" value="1"/>
</dbReference>
<proteinExistence type="predicted"/>
<dbReference type="PANTHER" id="PTHR40257:SF1">
    <property type="entry name" value="DUF1330 DOMAIN-CONTAINING PROTEIN"/>
    <property type="match status" value="1"/>
</dbReference>
<dbReference type="AlphaFoldDB" id="A0A2N0WG81"/>
<dbReference type="EMBL" id="PISJ01000012">
    <property type="protein sequence ID" value="PKF34067.1"/>
    <property type="molecule type" value="Genomic_DNA"/>
</dbReference>
<dbReference type="InterPro" id="IPR011008">
    <property type="entry name" value="Dimeric_a/b-barrel"/>
</dbReference>